<protein>
    <recommendedName>
        <fullName evidence="5">Vms1-associating treble clef domain-containing protein</fullName>
    </recommendedName>
</protein>
<dbReference type="EMBL" id="CAKOGP040001803">
    <property type="protein sequence ID" value="CAJ1952186.1"/>
    <property type="molecule type" value="Genomic_DNA"/>
</dbReference>
<dbReference type="InterPro" id="IPR001559">
    <property type="entry name" value="Phosphotriesterase"/>
</dbReference>
<evidence type="ECO:0000259" key="5">
    <source>
        <dbReference type="Pfam" id="PF18716"/>
    </source>
</evidence>
<dbReference type="AlphaFoldDB" id="A0AAD2FTA9"/>
<dbReference type="PANTHER" id="PTHR10819:SF3">
    <property type="entry name" value="PHOSPHOTRIESTERASE-RELATED PROTEIN"/>
    <property type="match status" value="1"/>
</dbReference>
<comment type="cofactor">
    <cofactor evidence="1">
        <name>a divalent metal cation</name>
        <dbReference type="ChEBI" id="CHEBI:60240"/>
    </cofactor>
</comment>
<accession>A0AAD2FTA9</accession>
<dbReference type="InterPro" id="IPR032466">
    <property type="entry name" value="Metal_Hydrolase"/>
</dbReference>
<evidence type="ECO:0000256" key="2">
    <source>
        <dbReference type="ARBA" id="ARBA00022723"/>
    </source>
</evidence>
<dbReference type="SUPFAM" id="SSF51556">
    <property type="entry name" value="Metallo-dependent hydrolases"/>
    <property type="match status" value="1"/>
</dbReference>
<feature type="domain" description="Vms1-associating treble clef" evidence="5">
    <location>
        <begin position="410"/>
        <end position="451"/>
    </location>
</feature>
<dbReference type="Pfam" id="PF02126">
    <property type="entry name" value="PTE"/>
    <property type="match status" value="1"/>
</dbReference>
<dbReference type="Pfam" id="PF18716">
    <property type="entry name" value="VATC"/>
    <property type="match status" value="1"/>
</dbReference>
<dbReference type="GO" id="GO:0016787">
    <property type="term" value="F:hydrolase activity"/>
    <property type="evidence" value="ECO:0007669"/>
    <property type="project" value="UniProtKB-KW"/>
</dbReference>
<comment type="caution">
    <text evidence="6">The sequence shown here is derived from an EMBL/GenBank/DDBJ whole genome shotgun (WGS) entry which is preliminary data.</text>
</comment>
<keyword evidence="2" id="KW-0479">Metal-binding</keyword>
<evidence type="ECO:0000256" key="4">
    <source>
        <dbReference type="PROSITE-ProRule" id="PRU00679"/>
    </source>
</evidence>
<dbReference type="GO" id="GO:0008270">
    <property type="term" value="F:zinc ion binding"/>
    <property type="evidence" value="ECO:0007669"/>
    <property type="project" value="InterPro"/>
</dbReference>
<evidence type="ECO:0000256" key="1">
    <source>
        <dbReference type="ARBA" id="ARBA00001968"/>
    </source>
</evidence>
<dbReference type="PANTHER" id="PTHR10819">
    <property type="entry name" value="PHOSPHOTRIESTERASE-RELATED"/>
    <property type="match status" value="1"/>
</dbReference>
<keyword evidence="3" id="KW-0378">Hydrolase</keyword>
<sequence length="458" mass="51009">MAAEEQNDKAKAKTMTVLGPFDVEDTLFGPVMMYEKIISNPASGQSMVTSSSDNTTSSRQVPFTMENLSEIRSSPFQYLENMLLNSENEACREIRHLSDGVANDVKVVLLDMTTAKEGRDHKACQRISQQLGIHLLIGTTCPTEHPDMDTTNTNTNTNSTAMDGFQRNMEHMERELKYGIGTRSEDDYKNLTSPDSKIVRCSFCGPMHISEGFPVAEQNELKAYAAVQGGSNAPLVLVAPSLTAVSGILDFVTNSGGIVSKTIVAHADLLLHRHAQQTDMTLALQILLEQVLDRGAIVCFDSYSVSACAFFDFDQDFPTLASVVDTASNLLSKKAKYAEQIVLSAGIMMKLQLKRYGGVGYPVVLKELVPRLKKKEVITSEHIELMLNKNPRRLLQWWVPPPTPEVPKYYLTCSICKKKFEPIMGEYFSKYTFVYCGTKCLRKHRKVGFKPLEEAEKS</sequence>
<feature type="modified residue" description="N6-carboxylysine" evidence="4">
    <location>
        <position position="197"/>
    </location>
</feature>
<reference evidence="6" key="1">
    <citation type="submission" date="2023-08" db="EMBL/GenBank/DDBJ databases">
        <authorList>
            <person name="Audoor S."/>
            <person name="Bilcke G."/>
        </authorList>
    </citation>
    <scope>NUCLEOTIDE SEQUENCE</scope>
</reference>
<name>A0AAD2FTA9_9STRA</name>
<dbReference type="InterPro" id="IPR041540">
    <property type="entry name" value="VATC"/>
</dbReference>
<dbReference type="PROSITE" id="PS51347">
    <property type="entry name" value="PHOSPHOTRIESTERASE_2"/>
    <property type="match status" value="1"/>
</dbReference>
<dbReference type="Gene3D" id="3.20.20.140">
    <property type="entry name" value="Metal-dependent hydrolases"/>
    <property type="match status" value="1"/>
</dbReference>
<organism evidence="6 7">
    <name type="scientific">Cylindrotheca closterium</name>
    <dbReference type="NCBI Taxonomy" id="2856"/>
    <lineage>
        <taxon>Eukaryota</taxon>
        <taxon>Sar</taxon>
        <taxon>Stramenopiles</taxon>
        <taxon>Ochrophyta</taxon>
        <taxon>Bacillariophyta</taxon>
        <taxon>Bacillariophyceae</taxon>
        <taxon>Bacillariophycidae</taxon>
        <taxon>Bacillariales</taxon>
        <taxon>Bacillariaceae</taxon>
        <taxon>Cylindrotheca</taxon>
    </lineage>
</organism>
<keyword evidence="7" id="KW-1185">Reference proteome</keyword>
<proteinExistence type="inferred from homology"/>
<evidence type="ECO:0000313" key="7">
    <source>
        <dbReference type="Proteomes" id="UP001295423"/>
    </source>
</evidence>
<evidence type="ECO:0000256" key="3">
    <source>
        <dbReference type="ARBA" id="ARBA00022801"/>
    </source>
</evidence>
<gene>
    <name evidence="6" type="ORF">CYCCA115_LOCUS13424</name>
</gene>
<evidence type="ECO:0000313" key="6">
    <source>
        <dbReference type="EMBL" id="CAJ1952186.1"/>
    </source>
</evidence>
<comment type="similarity">
    <text evidence="4">Belongs to the metallo-dependent hydrolases superfamily. Phosphotriesterase family.</text>
</comment>
<dbReference type="Proteomes" id="UP001295423">
    <property type="component" value="Unassembled WGS sequence"/>
</dbReference>